<name>X0VSE3_9ZZZZ</name>
<dbReference type="PANTHER" id="PTHR43181">
    <property type="entry name" value="2-C-METHYL-D-ERYTHRITOL 2,4-CYCLODIPHOSPHATE SYNTHASE, CHLOROPLASTIC"/>
    <property type="match status" value="1"/>
</dbReference>
<dbReference type="Pfam" id="PF02542">
    <property type="entry name" value="YgbB"/>
    <property type="match status" value="1"/>
</dbReference>
<dbReference type="SUPFAM" id="SSF69765">
    <property type="entry name" value="IpsF-like"/>
    <property type="match status" value="1"/>
</dbReference>
<dbReference type="EMBL" id="BARS01038766">
    <property type="protein sequence ID" value="GAG14042.1"/>
    <property type="molecule type" value="Genomic_DNA"/>
</dbReference>
<dbReference type="InterPro" id="IPR036571">
    <property type="entry name" value="MECDP_synthase_sf"/>
</dbReference>
<dbReference type="Gene3D" id="3.30.1330.50">
    <property type="entry name" value="2-C-methyl-D-erythritol 2,4-cyclodiphosphate synthase"/>
    <property type="match status" value="1"/>
</dbReference>
<evidence type="ECO:0000259" key="1">
    <source>
        <dbReference type="Pfam" id="PF02542"/>
    </source>
</evidence>
<dbReference type="GO" id="GO:0016114">
    <property type="term" value="P:terpenoid biosynthetic process"/>
    <property type="evidence" value="ECO:0007669"/>
    <property type="project" value="InterPro"/>
</dbReference>
<dbReference type="PANTHER" id="PTHR43181:SF1">
    <property type="entry name" value="2-C-METHYL-D-ERYTHRITOL 2,4-CYCLODIPHOSPHATE SYNTHASE, CHLOROPLASTIC"/>
    <property type="match status" value="1"/>
</dbReference>
<evidence type="ECO:0000313" key="2">
    <source>
        <dbReference type="EMBL" id="GAG14042.1"/>
    </source>
</evidence>
<dbReference type="CDD" id="cd00554">
    <property type="entry name" value="MECDP_synthase"/>
    <property type="match status" value="1"/>
</dbReference>
<sequence length="95" mass="10254">NDDPRYKGASSADLLEKVNNLIKEKKYSVNNADVVVIAEEPKIARFVEDMRKKISGILEINSSNINIKATTSEGVGSIGRGEAISSYAVVTLDAL</sequence>
<reference evidence="2" key="1">
    <citation type="journal article" date="2014" name="Front. Microbiol.">
        <title>High frequency of phylogenetically diverse reductive dehalogenase-homologous genes in deep subseafloor sedimentary metagenomes.</title>
        <authorList>
            <person name="Kawai M."/>
            <person name="Futagami T."/>
            <person name="Toyoda A."/>
            <person name="Takaki Y."/>
            <person name="Nishi S."/>
            <person name="Hori S."/>
            <person name="Arai W."/>
            <person name="Tsubouchi T."/>
            <person name="Morono Y."/>
            <person name="Uchiyama I."/>
            <person name="Ito T."/>
            <person name="Fujiyama A."/>
            <person name="Inagaki F."/>
            <person name="Takami H."/>
        </authorList>
    </citation>
    <scope>NUCLEOTIDE SEQUENCE</scope>
    <source>
        <strain evidence="2">Expedition CK06-06</strain>
    </source>
</reference>
<dbReference type="GO" id="GO:0008685">
    <property type="term" value="F:2-C-methyl-D-erythritol 2,4-cyclodiphosphate synthase activity"/>
    <property type="evidence" value="ECO:0007669"/>
    <property type="project" value="InterPro"/>
</dbReference>
<accession>X0VSE3</accession>
<proteinExistence type="predicted"/>
<dbReference type="InterPro" id="IPR003526">
    <property type="entry name" value="MECDP_synthase"/>
</dbReference>
<feature type="domain" description="2-C-methyl-D-erythritol 2,4-cyclodiphosphate synthase" evidence="1">
    <location>
        <begin position="2"/>
        <end position="92"/>
    </location>
</feature>
<protein>
    <recommendedName>
        <fullName evidence="1">2-C-methyl-D-erythritol 2,4-cyclodiphosphate synthase domain-containing protein</fullName>
    </recommendedName>
</protein>
<dbReference type="AlphaFoldDB" id="X0VSE3"/>
<organism evidence="2">
    <name type="scientific">marine sediment metagenome</name>
    <dbReference type="NCBI Taxonomy" id="412755"/>
    <lineage>
        <taxon>unclassified sequences</taxon>
        <taxon>metagenomes</taxon>
        <taxon>ecological metagenomes</taxon>
    </lineage>
</organism>
<gene>
    <name evidence="2" type="ORF">S01H1_59274</name>
</gene>
<feature type="non-terminal residue" evidence="2">
    <location>
        <position position="1"/>
    </location>
</feature>
<comment type="caution">
    <text evidence="2">The sequence shown here is derived from an EMBL/GenBank/DDBJ whole genome shotgun (WGS) entry which is preliminary data.</text>
</comment>